<dbReference type="InterPro" id="IPR046348">
    <property type="entry name" value="SIS_dom_sf"/>
</dbReference>
<dbReference type="GO" id="GO:0006096">
    <property type="term" value="P:glycolytic process"/>
    <property type="evidence" value="ECO:0007669"/>
    <property type="project" value="UniProtKB-UniRule"/>
</dbReference>
<dbReference type="UniPathway" id="UPA00138"/>
<proteinExistence type="inferred from homology"/>
<reference evidence="9 10" key="1">
    <citation type="submission" date="2018-08" db="EMBL/GenBank/DDBJ databases">
        <authorList>
            <person name="Khan S.A."/>
        </authorList>
    </citation>
    <scope>NUCLEOTIDE SEQUENCE [LARGE SCALE GENOMIC DNA]</scope>
    <source>
        <strain evidence="9 10">GTF-13</strain>
    </source>
</reference>
<feature type="active site" evidence="7">
    <location>
        <position position="382"/>
    </location>
</feature>
<comment type="caution">
    <text evidence="9">The sequence shown here is derived from an EMBL/GenBank/DDBJ whole genome shotgun (WGS) entry which is preliminary data.</text>
</comment>
<keyword evidence="7" id="KW-0963">Cytoplasm</keyword>
<dbReference type="SUPFAM" id="SSF53697">
    <property type="entry name" value="SIS domain"/>
    <property type="match status" value="1"/>
</dbReference>
<dbReference type="InterPro" id="IPR023096">
    <property type="entry name" value="G6P_Isomerase_C"/>
</dbReference>
<accession>A0A3P3VHP9</accession>
<dbReference type="InterPro" id="IPR035482">
    <property type="entry name" value="SIS_PGI_2"/>
</dbReference>
<protein>
    <recommendedName>
        <fullName evidence="7">Glucose-6-phosphate isomerase</fullName>
        <shortName evidence="7">GPI</shortName>
        <ecNumber evidence="7">5.3.1.9</ecNumber>
    </recommendedName>
    <alternativeName>
        <fullName evidence="7">Phosphoglucose isomerase</fullName>
        <shortName evidence="7">PGI</shortName>
    </alternativeName>
    <alternativeName>
        <fullName evidence="7">Phosphohexose isomerase</fullName>
        <shortName evidence="7">PHI</shortName>
    </alternativeName>
</protein>
<evidence type="ECO:0000256" key="2">
    <source>
        <dbReference type="ARBA" id="ARBA00006604"/>
    </source>
</evidence>
<dbReference type="GO" id="GO:0048029">
    <property type="term" value="F:monosaccharide binding"/>
    <property type="evidence" value="ECO:0007669"/>
    <property type="project" value="TreeGrafter"/>
</dbReference>
<dbReference type="PROSITE" id="PS00765">
    <property type="entry name" value="P_GLUCOSE_ISOMERASE_1"/>
    <property type="match status" value="1"/>
</dbReference>
<dbReference type="CDD" id="cd05016">
    <property type="entry name" value="SIS_PGI_2"/>
    <property type="match status" value="1"/>
</dbReference>
<evidence type="ECO:0000256" key="5">
    <source>
        <dbReference type="ARBA" id="ARBA00023235"/>
    </source>
</evidence>
<dbReference type="EC" id="5.3.1.9" evidence="7"/>
<dbReference type="HAMAP" id="MF_00473">
    <property type="entry name" value="G6P_isomerase"/>
    <property type="match status" value="1"/>
</dbReference>
<comment type="function">
    <text evidence="7">Catalyzes the reversible isomerization of glucose-6-phosphate to fructose-6-phosphate.</text>
</comment>
<feature type="active site" description="Proton donor" evidence="7">
    <location>
        <position position="351"/>
    </location>
</feature>
<dbReference type="InterPro" id="IPR018189">
    <property type="entry name" value="Phosphoglucose_isomerase_CS"/>
</dbReference>
<reference evidence="9 10" key="2">
    <citation type="submission" date="2018-12" db="EMBL/GenBank/DDBJ databases">
        <title>Simiduia agarivorans gen. nov., sp. nov., a marine, agarolytic bacterium isolated from shallow coastal water from Keelung, Taiwan.</title>
        <authorList>
            <person name="Shieh W.Y."/>
        </authorList>
    </citation>
    <scope>NUCLEOTIDE SEQUENCE [LARGE SCALE GENOMIC DNA]</scope>
    <source>
        <strain evidence="9 10">GTF-13</strain>
    </source>
</reference>
<sequence length="547" mass="60813">MLKQYAAYPLLAQHKQRLTEQTLCDLFAQQPDRFQRYHRVAADWTLDFSKNRIDDSALAELLRLAEQTGIADKRDALFAGEPVNHTEQRPALHTALRSQDTQPLIVDGEDIRPLIHSTRQQIQRLCEQIHGGQWRGFSGQPIRDVVNIGIGGSFLGPKVVIEGLQPYRHPGIKVHFIANIDPADMQETLNRIDPATTLFIVASKSFGTQETICNARACRAWLQAAGVAEADLAKHFVAVTANVAKAVAFGIDARNVLPMWDWVGGRYSLWSAIGLPIALGVGYQHFCQLLDGARAMDEHFCEAPLTDNLPVLLGMLGIWYQNFWHARSHGLLCYSYYLRSLVDHIQQLDMESNGKSINRLGTVINYRSGAIIWGGEGCNGQHAYHQLLHQGNQFTPVDFILPLLSHHPEHQAQHRILVANALSQSQALMQGKSSGQISDELRAQGLDAAAIEALLPHKMVPGNRPSNTLVTDRLTPHSLGALLALYEHKVFVQAMVWGINPFDQWGVELGKQLSDTLLERLQDPGAPADQDSSSNGLIRLYHRALDV</sequence>
<evidence type="ECO:0000256" key="8">
    <source>
        <dbReference type="RuleBase" id="RU000612"/>
    </source>
</evidence>
<dbReference type="PANTHER" id="PTHR11469:SF1">
    <property type="entry name" value="GLUCOSE-6-PHOSPHATE ISOMERASE"/>
    <property type="match status" value="1"/>
</dbReference>
<dbReference type="GO" id="GO:0051156">
    <property type="term" value="P:glucose 6-phosphate metabolic process"/>
    <property type="evidence" value="ECO:0007669"/>
    <property type="project" value="TreeGrafter"/>
</dbReference>
<comment type="similarity">
    <text evidence="2 7 8">Belongs to the GPI family.</text>
</comment>
<dbReference type="PROSITE" id="PS00174">
    <property type="entry name" value="P_GLUCOSE_ISOMERASE_2"/>
    <property type="match status" value="1"/>
</dbReference>
<comment type="subcellular location">
    <subcellularLocation>
        <location evidence="7">Cytoplasm</location>
    </subcellularLocation>
</comment>
<dbReference type="EMBL" id="QWEZ01000002">
    <property type="protein sequence ID" value="RRJ82255.1"/>
    <property type="molecule type" value="Genomic_DNA"/>
</dbReference>
<dbReference type="PROSITE" id="PS51463">
    <property type="entry name" value="P_GLUCOSE_ISOMERASE_3"/>
    <property type="match status" value="1"/>
</dbReference>
<evidence type="ECO:0000256" key="1">
    <source>
        <dbReference type="ARBA" id="ARBA00004926"/>
    </source>
</evidence>
<dbReference type="InterPro" id="IPR001672">
    <property type="entry name" value="G6P_Isomerase"/>
</dbReference>
<dbReference type="UniPathway" id="UPA00109">
    <property type="reaction ID" value="UER00181"/>
</dbReference>
<feature type="active site" evidence="7">
    <location>
        <position position="511"/>
    </location>
</feature>
<evidence type="ECO:0000313" key="10">
    <source>
        <dbReference type="Proteomes" id="UP000280792"/>
    </source>
</evidence>
<dbReference type="PANTHER" id="PTHR11469">
    <property type="entry name" value="GLUCOSE-6-PHOSPHATE ISOMERASE"/>
    <property type="match status" value="1"/>
</dbReference>
<keyword evidence="10" id="KW-1185">Reference proteome</keyword>
<evidence type="ECO:0000256" key="4">
    <source>
        <dbReference type="ARBA" id="ARBA00023152"/>
    </source>
</evidence>
<dbReference type="CDD" id="cd05015">
    <property type="entry name" value="SIS_PGI_1"/>
    <property type="match status" value="1"/>
</dbReference>
<dbReference type="GO" id="GO:0097367">
    <property type="term" value="F:carbohydrate derivative binding"/>
    <property type="evidence" value="ECO:0007669"/>
    <property type="project" value="InterPro"/>
</dbReference>
<dbReference type="GO" id="GO:0006094">
    <property type="term" value="P:gluconeogenesis"/>
    <property type="evidence" value="ECO:0007669"/>
    <property type="project" value="UniProtKB-UniRule"/>
</dbReference>
<evidence type="ECO:0000256" key="7">
    <source>
        <dbReference type="HAMAP-Rule" id="MF_00473"/>
    </source>
</evidence>
<gene>
    <name evidence="7" type="primary">pgi</name>
    <name evidence="9" type="ORF">D0544_10220</name>
</gene>
<evidence type="ECO:0000313" key="9">
    <source>
        <dbReference type="EMBL" id="RRJ82255.1"/>
    </source>
</evidence>
<keyword evidence="3 7" id="KW-0312">Gluconeogenesis</keyword>
<dbReference type="PRINTS" id="PR00662">
    <property type="entry name" value="G6PISOMERASE"/>
</dbReference>
<keyword evidence="5 7" id="KW-0413">Isomerase</keyword>
<dbReference type="GO" id="GO:0005829">
    <property type="term" value="C:cytosol"/>
    <property type="evidence" value="ECO:0007669"/>
    <property type="project" value="TreeGrafter"/>
</dbReference>
<evidence type="ECO:0000256" key="6">
    <source>
        <dbReference type="ARBA" id="ARBA00029321"/>
    </source>
</evidence>
<dbReference type="Pfam" id="PF00342">
    <property type="entry name" value="PGI"/>
    <property type="match status" value="1"/>
</dbReference>
<dbReference type="NCBIfam" id="NF001211">
    <property type="entry name" value="PRK00179.1"/>
    <property type="match status" value="1"/>
</dbReference>
<name>A0A3P3VHP9_9GAMM</name>
<comment type="catalytic activity">
    <reaction evidence="6 7 8">
        <text>alpha-D-glucose 6-phosphate = beta-D-fructose 6-phosphate</text>
        <dbReference type="Rhea" id="RHEA:11816"/>
        <dbReference type="ChEBI" id="CHEBI:57634"/>
        <dbReference type="ChEBI" id="CHEBI:58225"/>
        <dbReference type="EC" id="5.3.1.9"/>
    </reaction>
</comment>
<organism evidence="9 10">
    <name type="scientific">Aestuariirhabdus litorea</name>
    <dbReference type="NCBI Taxonomy" id="2528527"/>
    <lineage>
        <taxon>Bacteria</taxon>
        <taxon>Pseudomonadati</taxon>
        <taxon>Pseudomonadota</taxon>
        <taxon>Gammaproteobacteria</taxon>
        <taxon>Oceanospirillales</taxon>
        <taxon>Aestuariirhabdaceae</taxon>
        <taxon>Aestuariirhabdus</taxon>
    </lineage>
</organism>
<comment type="pathway">
    <text evidence="1 7 8">Carbohydrate degradation; glycolysis; D-glyceraldehyde 3-phosphate and glycerone phosphate from D-glucose: step 2/4.</text>
</comment>
<dbReference type="InterPro" id="IPR035476">
    <property type="entry name" value="SIS_PGI_1"/>
</dbReference>
<dbReference type="Gene3D" id="3.40.50.10490">
    <property type="entry name" value="Glucose-6-phosphate isomerase like protein, domain 1"/>
    <property type="match status" value="2"/>
</dbReference>
<keyword evidence="4 7" id="KW-0324">Glycolysis</keyword>
<dbReference type="Proteomes" id="UP000280792">
    <property type="component" value="Unassembled WGS sequence"/>
</dbReference>
<comment type="pathway">
    <text evidence="7">Carbohydrate biosynthesis; gluconeogenesis.</text>
</comment>
<dbReference type="GO" id="GO:0004347">
    <property type="term" value="F:glucose-6-phosphate isomerase activity"/>
    <property type="evidence" value="ECO:0007669"/>
    <property type="project" value="UniProtKB-UniRule"/>
</dbReference>
<dbReference type="AlphaFoldDB" id="A0A3P3VHP9"/>
<dbReference type="Gene3D" id="1.10.1390.10">
    <property type="match status" value="1"/>
</dbReference>
<evidence type="ECO:0000256" key="3">
    <source>
        <dbReference type="ARBA" id="ARBA00022432"/>
    </source>
</evidence>